<reference evidence="1 2" key="1">
    <citation type="submission" date="2016-10" db="EMBL/GenBank/DDBJ databases">
        <title>Genome sequence of Streptomyces sp. MUSC 1.</title>
        <authorList>
            <person name="Lee L.-H."/>
            <person name="Ser H.-L."/>
            <person name="Law J.W.-F."/>
        </authorList>
    </citation>
    <scope>NUCLEOTIDE SEQUENCE [LARGE SCALE GENOMIC DNA]</scope>
    <source>
        <strain evidence="1 2">MUSC 1</strain>
    </source>
</reference>
<gene>
    <name evidence="1" type="ORF">BIV23_33290</name>
</gene>
<organism evidence="1 2">
    <name type="scientific">Streptomyces monashensis</name>
    <dbReference type="NCBI Taxonomy" id="1678012"/>
    <lineage>
        <taxon>Bacteria</taxon>
        <taxon>Bacillati</taxon>
        <taxon>Actinomycetota</taxon>
        <taxon>Actinomycetes</taxon>
        <taxon>Kitasatosporales</taxon>
        <taxon>Streptomycetaceae</taxon>
        <taxon>Streptomyces</taxon>
    </lineage>
</organism>
<dbReference type="EMBL" id="MLYO01000063">
    <property type="protein sequence ID" value="OIJ95793.1"/>
    <property type="molecule type" value="Genomic_DNA"/>
</dbReference>
<proteinExistence type="predicted"/>
<protein>
    <recommendedName>
        <fullName evidence="3">Lipoprotein</fullName>
    </recommendedName>
</protein>
<dbReference type="PROSITE" id="PS51257">
    <property type="entry name" value="PROKAR_LIPOPROTEIN"/>
    <property type="match status" value="1"/>
</dbReference>
<evidence type="ECO:0000313" key="2">
    <source>
        <dbReference type="Proteomes" id="UP000179642"/>
    </source>
</evidence>
<dbReference type="AlphaFoldDB" id="A0A1S2PPZ8"/>
<evidence type="ECO:0008006" key="3">
    <source>
        <dbReference type="Google" id="ProtNLM"/>
    </source>
</evidence>
<dbReference type="RefSeq" id="WP_071384719.1">
    <property type="nucleotide sequence ID" value="NZ_MLYO01000063.1"/>
</dbReference>
<name>A0A1S2PPZ8_9ACTN</name>
<dbReference type="OrthoDB" id="3483328at2"/>
<evidence type="ECO:0000313" key="1">
    <source>
        <dbReference type="EMBL" id="OIJ95793.1"/>
    </source>
</evidence>
<accession>A0A1S2PPZ8</accession>
<dbReference type="Proteomes" id="UP000179642">
    <property type="component" value="Unassembled WGS sequence"/>
</dbReference>
<sequence length="183" mass="18440">MGAFGRIGCGARGVRVAGAVGVVVVAGGALVGCQPTGLNSSSAAYTTGTTATARLKQQHVDVSWLNCTGNHGDNGKAGTPSPTETTVVSVECQGETRSGKKITVTGRVTEAVGGACVRGSLTARVGGRQVFHVSGLGDCSATPGPTYEPPTYHPGGGQPTVTVTVTRTLWCKGDPTCWPVRGK</sequence>
<comment type="caution">
    <text evidence="1">The sequence shown here is derived from an EMBL/GenBank/DDBJ whole genome shotgun (WGS) entry which is preliminary data.</text>
</comment>
<keyword evidence="2" id="KW-1185">Reference proteome</keyword>